<evidence type="ECO:0000313" key="12">
    <source>
        <dbReference type="EMBL" id="CAB5034774.1"/>
    </source>
</evidence>
<feature type="domain" description="ABC3 transporter permease C-terminal" evidence="9">
    <location>
        <begin position="729"/>
        <end position="844"/>
    </location>
</feature>
<keyword evidence="5 8" id="KW-0472">Membrane</keyword>
<evidence type="ECO:0000313" key="11">
    <source>
        <dbReference type="EMBL" id="CAB4954910.1"/>
    </source>
</evidence>
<feature type="transmembrane region" description="Helical" evidence="8">
    <location>
        <begin position="819"/>
        <end position="839"/>
    </location>
</feature>
<evidence type="ECO:0000259" key="9">
    <source>
        <dbReference type="Pfam" id="PF02687"/>
    </source>
</evidence>
<dbReference type="PANTHER" id="PTHR30572">
    <property type="entry name" value="MEMBRANE COMPONENT OF TRANSPORTER-RELATED"/>
    <property type="match status" value="1"/>
</dbReference>
<name>A0A6J7S0J8_9ZZZZ</name>
<dbReference type="InterPro" id="IPR025857">
    <property type="entry name" value="MacB_PCD"/>
</dbReference>
<feature type="transmembrane region" description="Helical" evidence="8">
    <location>
        <begin position="16"/>
        <end position="36"/>
    </location>
</feature>
<gene>
    <name evidence="11" type="ORF">UFOPK3752_01899</name>
    <name evidence="12" type="ORF">UFOPK4150_01400</name>
</gene>
<sequence length="853" mass="87536">MLRAALRSLLQHKLRLSLTLLAVVVGVAFVAGTYIFTDSLKRSFDALFSAPQPDVTISSASALSTPAQGDGGGGGGGPSADQATTLSESLVSTVARVEGVAAAYGLVASSGALVIGKDGKVVGQNGPPARGSSWLPDTTISSLTLASGTAPAGPDQVALLEATAVAAGVGLGDRVRLDTPGGRVEMQVVGLITRGISGSDGSTLAVFDLPTAQKLLVGNPDGVTSIAVRAKPDVSQTALAERISKVLPTGAKTQTGAQRSADIAQRLETAFQFINTFLLTFAFIALFVAIFLIFNTFSMLVAQRTRELALLRAVGASRGQVRRSVLAEAAVLGLLAAVLGVVGGIGVSQGLRLLLKGFGADLPSGPLVIEPRTVIVSLVVGVLVTLVSAYVPARRAAVVPPVAAMRDEISLPVRSLRVRTVIGAVLLLIAVASARAGLGGVDDAQRSAQLVGVSALCALIAVIALAPMIGRGVLMVLGAPFAGSAIGKLARENGRRNPRRTAATASALAIGLALMTAIGVIASSTKASVAAIIDDTIGADYVVFGAKFQPFSPDVYAAIKNTPGASTVTFVRQVPIKVGGEQSVLTGVDPAKFGEVVDLTMQQGSIDALGLGDAIVDDKTAKTLGLRMGQRVPAQFVNGTSSFVLRGIYTAAGPYTGWVTTIPTLSSIGSRELDSAVYIRVAEGASATAVQAALTSELADFASVTVQDQASLKEQINTQFDRVFGFIYALLALAVIVAFIGIVNTLALSVHERRREVGLLRAVGTSRWQIRRMVVLEAVLISVFGAALGVGLGVTYGSLLQKVLEPQGITRLAIPTAQIGWFLVLAVVGGTVAALWPALTASRLDVLKAIASE</sequence>
<evidence type="ECO:0000256" key="6">
    <source>
        <dbReference type="ARBA" id="ARBA00038076"/>
    </source>
</evidence>
<accession>A0A6J7S0J8</accession>
<evidence type="ECO:0000259" key="10">
    <source>
        <dbReference type="Pfam" id="PF12704"/>
    </source>
</evidence>
<dbReference type="EMBL" id="CAFBPU010000028">
    <property type="protein sequence ID" value="CAB5034774.1"/>
    <property type="molecule type" value="Genomic_DNA"/>
</dbReference>
<dbReference type="GO" id="GO:0022857">
    <property type="term" value="F:transmembrane transporter activity"/>
    <property type="evidence" value="ECO:0007669"/>
    <property type="project" value="TreeGrafter"/>
</dbReference>
<dbReference type="Pfam" id="PF12704">
    <property type="entry name" value="MacB_PCD"/>
    <property type="match status" value="2"/>
</dbReference>
<feature type="domain" description="MacB-like periplasmic core" evidence="10">
    <location>
        <begin position="18"/>
        <end position="245"/>
    </location>
</feature>
<reference evidence="12" key="1">
    <citation type="submission" date="2020-05" db="EMBL/GenBank/DDBJ databases">
        <authorList>
            <person name="Chiriac C."/>
            <person name="Salcher M."/>
            <person name="Ghai R."/>
            <person name="Kavagutti S V."/>
        </authorList>
    </citation>
    <scope>NUCLEOTIDE SEQUENCE</scope>
</reference>
<feature type="transmembrane region" description="Helical" evidence="8">
    <location>
        <begin position="325"/>
        <end position="351"/>
    </location>
</feature>
<evidence type="ECO:0000256" key="4">
    <source>
        <dbReference type="ARBA" id="ARBA00022989"/>
    </source>
</evidence>
<feature type="compositionally biased region" description="Gly residues" evidence="7">
    <location>
        <begin position="69"/>
        <end position="78"/>
    </location>
</feature>
<evidence type="ECO:0000256" key="7">
    <source>
        <dbReference type="SAM" id="MobiDB-lite"/>
    </source>
</evidence>
<evidence type="ECO:0000256" key="1">
    <source>
        <dbReference type="ARBA" id="ARBA00004651"/>
    </source>
</evidence>
<comment type="similarity">
    <text evidence="6">Belongs to the ABC-4 integral membrane protein family.</text>
</comment>
<evidence type="ECO:0000256" key="2">
    <source>
        <dbReference type="ARBA" id="ARBA00022475"/>
    </source>
</evidence>
<dbReference type="EMBL" id="CAFBND010000102">
    <property type="protein sequence ID" value="CAB4954910.1"/>
    <property type="molecule type" value="Genomic_DNA"/>
</dbReference>
<feature type="transmembrane region" description="Helical" evidence="8">
    <location>
        <begin position="416"/>
        <end position="438"/>
    </location>
</feature>
<feature type="transmembrane region" description="Helical" evidence="8">
    <location>
        <begin position="774"/>
        <end position="799"/>
    </location>
</feature>
<feature type="transmembrane region" description="Helical" evidence="8">
    <location>
        <begin position="450"/>
        <end position="481"/>
    </location>
</feature>
<keyword evidence="4 8" id="KW-1133">Transmembrane helix</keyword>
<feature type="transmembrane region" description="Helical" evidence="8">
    <location>
        <begin position="723"/>
        <end position="747"/>
    </location>
</feature>
<proteinExistence type="inferred from homology"/>
<protein>
    <submittedName>
        <fullName evidence="12">Unannotated protein</fullName>
    </submittedName>
</protein>
<feature type="transmembrane region" description="Helical" evidence="8">
    <location>
        <begin position="277"/>
        <end position="302"/>
    </location>
</feature>
<feature type="transmembrane region" description="Helical" evidence="8">
    <location>
        <begin position="371"/>
        <end position="391"/>
    </location>
</feature>
<dbReference type="AlphaFoldDB" id="A0A6J7S0J8"/>
<keyword evidence="3 8" id="KW-0812">Transmembrane</keyword>
<comment type="subcellular location">
    <subcellularLocation>
        <location evidence="1">Cell membrane</location>
        <topology evidence="1">Multi-pass membrane protein</topology>
    </subcellularLocation>
</comment>
<dbReference type="InterPro" id="IPR003838">
    <property type="entry name" value="ABC3_permease_C"/>
</dbReference>
<organism evidence="12">
    <name type="scientific">freshwater metagenome</name>
    <dbReference type="NCBI Taxonomy" id="449393"/>
    <lineage>
        <taxon>unclassified sequences</taxon>
        <taxon>metagenomes</taxon>
        <taxon>ecological metagenomes</taxon>
    </lineage>
</organism>
<dbReference type="PANTHER" id="PTHR30572:SF4">
    <property type="entry name" value="ABC TRANSPORTER PERMEASE YTRF"/>
    <property type="match status" value="1"/>
</dbReference>
<dbReference type="GO" id="GO:0005886">
    <property type="term" value="C:plasma membrane"/>
    <property type="evidence" value="ECO:0007669"/>
    <property type="project" value="UniProtKB-SubCell"/>
</dbReference>
<feature type="domain" description="MacB-like periplasmic core" evidence="10">
    <location>
        <begin position="501"/>
        <end position="696"/>
    </location>
</feature>
<dbReference type="Pfam" id="PF02687">
    <property type="entry name" value="FtsX"/>
    <property type="match status" value="2"/>
</dbReference>
<keyword evidence="2" id="KW-1003">Cell membrane</keyword>
<evidence type="ECO:0000256" key="8">
    <source>
        <dbReference type="SAM" id="Phobius"/>
    </source>
</evidence>
<feature type="region of interest" description="Disordered" evidence="7">
    <location>
        <begin position="62"/>
        <end position="83"/>
    </location>
</feature>
<dbReference type="InterPro" id="IPR050250">
    <property type="entry name" value="Macrolide_Exporter_MacB"/>
</dbReference>
<evidence type="ECO:0000256" key="5">
    <source>
        <dbReference type="ARBA" id="ARBA00023136"/>
    </source>
</evidence>
<evidence type="ECO:0000256" key="3">
    <source>
        <dbReference type="ARBA" id="ARBA00022692"/>
    </source>
</evidence>
<feature type="transmembrane region" description="Helical" evidence="8">
    <location>
        <begin position="502"/>
        <end position="522"/>
    </location>
</feature>
<feature type="domain" description="ABC3 transporter permease C-terminal" evidence="9">
    <location>
        <begin position="280"/>
        <end position="397"/>
    </location>
</feature>